<keyword evidence="2" id="KW-1185">Reference proteome</keyword>
<evidence type="ECO:0000313" key="1">
    <source>
        <dbReference type="EMBL" id="KAJ1183271.1"/>
    </source>
</evidence>
<name>A0AAV7U3M0_PLEWA</name>
<sequence>MRSSPALYLRQRMRTSTALRDGRGDRRFRLRLRMRTSTSVYCLHSRLGEEPTLQTAHAHQHTMWAGSLKLVTAHADHPTTPGRKTVACNCACVRRRGVGQEAASPVPYCARADLETP</sequence>
<evidence type="ECO:0000313" key="2">
    <source>
        <dbReference type="Proteomes" id="UP001066276"/>
    </source>
</evidence>
<gene>
    <name evidence="1" type="ORF">NDU88_000096</name>
</gene>
<comment type="caution">
    <text evidence="1">The sequence shown here is derived from an EMBL/GenBank/DDBJ whole genome shotgun (WGS) entry which is preliminary data.</text>
</comment>
<dbReference type="AlphaFoldDB" id="A0AAV7U3M0"/>
<accession>A0AAV7U3M0</accession>
<reference evidence="1" key="1">
    <citation type="journal article" date="2022" name="bioRxiv">
        <title>Sequencing and chromosome-scale assembly of the giantPleurodeles waltlgenome.</title>
        <authorList>
            <person name="Brown T."/>
            <person name="Elewa A."/>
            <person name="Iarovenko S."/>
            <person name="Subramanian E."/>
            <person name="Araus A.J."/>
            <person name="Petzold A."/>
            <person name="Susuki M."/>
            <person name="Suzuki K.-i.T."/>
            <person name="Hayashi T."/>
            <person name="Toyoda A."/>
            <person name="Oliveira C."/>
            <person name="Osipova E."/>
            <person name="Leigh N.D."/>
            <person name="Simon A."/>
            <person name="Yun M.H."/>
        </authorList>
    </citation>
    <scope>NUCLEOTIDE SEQUENCE</scope>
    <source>
        <strain evidence="1">20211129_DDA</strain>
        <tissue evidence="1">Liver</tissue>
    </source>
</reference>
<dbReference type="Proteomes" id="UP001066276">
    <property type="component" value="Chromosome 3_1"/>
</dbReference>
<proteinExistence type="predicted"/>
<dbReference type="EMBL" id="JANPWB010000005">
    <property type="protein sequence ID" value="KAJ1183271.1"/>
    <property type="molecule type" value="Genomic_DNA"/>
</dbReference>
<protein>
    <submittedName>
        <fullName evidence="1">Uncharacterized protein</fullName>
    </submittedName>
</protein>
<organism evidence="1 2">
    <name type="scientific">Pleurodeles waltl</name>
    <name type="common">Iberian ribbed newt</name>
    <dbReference type="NCBI Taxonomy" id="8319"/>
    <lineage>
        <taxon>Eukaryota</taxon>
        <taxon>Metazoa</taxon>
        <taxon>Chordata</taxon>
        <taxon>Craniata</taxon>
        <taxon>Vertebrata</taxon>
        <taxon>Euteleostomi</taxon>
        <taxon>Amphibia</taxon>
        <taxon>Batrachia</taxon>
        <taxon>Caudata</taxon>
        <taxon>Salamandroidea</taxon>
        <taxon>Salamandridae</taxon>
        <taxon>Pleurodelinae</taxon>
        <taxon>Pleurodeles</taxon>
    </lineage>
</organism>